<dbReference type="Proteomes" id="UP000289886">
    <property type="component" value="Unassembled WGS sequence"/>
</dbReference>
<feature type="compositionally biased region" description="Acidic residues" evidence="1">
    <location>
        <begin position="189"/>
        <end position="202"/>
    </location>
</feature>
<dbReference type="Pfam" id="PF15880">
    <property type="entry name" value="NDUFV3"/>
    <property type="match status" value="1"/>
</dbReference>
<dbReference type="GO" id="GO:0042775">
    <property type="term" value="P:mitochondrial ATP synthesis coupled electron transport"/>
    <property type="evidence" value="ECO:0007669"/>
    <property type="project" value="TreeGrafter"/>
</dbReference>
<feature type="compositionally biased region" description="Low complexity" evidence="1">
    <location>
        <begin position="179"/>
        <end position="188"/>
    </location>
</feature>
<keyword evidence="3" id="KW-1185">Reference proteome</keyword>
<protein>
    <submittedName>
        <fullName evidence="2">NADH dehydrogenase [ubiquinone] flavoprotein 3, mitochondrial</fullName>
    </submittedName>
</protein>
<dbReference type="EMBL" id="SCEB01003391">
    <property type="protein sequence ID" value="RXM94439.1"/>
    <property type="molecule type" value="Genomic_DNA"/>
</dbReference>
<dbReference type="PANTHER" id="PTHR17117:SF3">
    <property type="entry name" value="NADH DEHYDROGENASE [UBIQUINONE] FLAVOPROTEIN 3, MITOCHONDRIAL"/>
    <property type="match status" value="1"/>
</dbReference>
<feature type="compositionally biased region" description="Polar residues" evidence="1">
    <location>
        <begin position="287"/>
        <end position="300"/>
    </location>
</feature>
<proteinExistence type="predicted"/>
<keyword evidence="2" id="KW-0830">Ubiquinone</keyword>
<name>A0A444V217_ACIRT</name>
<gene>
    <name evidence="2" type="ORF">EOD39_17993</name>
</gene>
<feature type="region of interest" description="Disordered" evidence="1">
    <location>
        <begin position="350"/>
        <end position="388"/>
    </location>
</feature>
<feature type="compositionally biased region" description="Basic and acidic residues" evidence="1">
    <location>
        <begin position="350"/>
        <end position="359"/>
    </location>
</feature>
<organism evidence="2 3">
    <name type="scientific">Acipenser ruthenus</name>
    <name type="common">Sterlet sturgeon</name>
    <dbReference type="NCBI Taxonomy" id="7906"/>
    <lineage>
        <taxon>Eukaryota</taxon>
        <taxon>Metazoa</taxon>
        <taxon>Chordata</taxon>
        <taxon>Craniata</taxon>
        <taxon>Vertebrata</taxon>
        <taxon>Euteleostomi</taxon>
        <taxon>Actinopterygii</taxon>
        <taxon>Chondrostei</taxon>
        <taxon>Acipenseriformes</taxon>
        <taxon>Acipenseridae</taxon>
        <taxon>Acipenser</taxon>
    </lineage>
</organism>
<feature type="region of interest" description="Disordered" evidence="1">
    <location>
        <begin position="277"/>
        <end position="307"/>
    </location>
</feature>
<sequence>MEEVLREILIAEVDAIEVPFVPHQLHIYSMIRKGIEETVPAIKRSYKHVVAPEERATLLSSRTTVEFPKKVSLPILSPQATINVGKEETIDGSNPTEALIKGDELLAKKTSVESKVSSTFTAEVPEEIGSSNERAQLLNYKSYVEFPKRHQWLLFDSSKTSTESAAAAVSKDKLNYDVSSSSSSSDSSSDSDSDSNSDDEEDTVDITLKIEFPKREPFIQSQTDLGGKVDAMPTEDPVEAAIKLNNLIAAAIPGKDKDFNIVSQKKRVVSDLEIPKSSPVELGPARTPTTNESSQVVSNPDTDKQAKGNVPVIKLSEHPGSVVENTELPSPVEITELPSEITEQPVLTGKEPELQERAQSEAVVSATPEVTKDSIEGKVNGSATEDSFPETATVAEAVDTLQEAAALSVENPAEPEFDISTYKNLQHHNYTTYTFADCDTEMTKYRLPQPSSGRPSPRH</sequence>
<dbReference type="GO" id="GO:0005739">
    <property type="term" value="C:mitochondrion"/>
    <property type="evidence" value="ECO:0007669"/>
    <property type="project" value="InterPro"/>
</dbReference>
<dbReference type="PANTHER" id="PTHR17117">
    <property type="entry name" value="NADH-UBIQUINONE OXIDOREDUCTASE"/>
    <property type="match status" value="1"/>
</dbReference>
<evidence type="ECO:0000256" key="1">
    <source>
        <dbReference type="SAM" id="MobiDB-lite"/>
    </source>
</evidence>
<dbReference type="InterPro" id="IPR026193">
    <property type="entry name" value="NDUFV3"/>
</dbReference>
<dbReference type="AlphaFoldDB" id="A0A444V217"/>
<accession>A0A444V217</accession>
<evidence type="ECO:0000313" key="3">
    <source>
        <dbReference type="Proteomes" id="UP000289886"/>
    </source>
</evidence>
<comment type="caution">
    <text evidence="2">The sequence shown here is derived from an EMBL/GenBank/DDBJ whole genome shotgun (WGS) entry which is preliminary data.</text>
</comment>
<reference evidence="2 3" key="1">
    <citation type="submission" date="2019-01" db="EMBL/GenBank/DDBJ databases">
        <title>Draft Genome and Complete Hox-Cluster Characterization of the Sterlet Sturgeon (Acipenser ruthenus).</title>
        <authorList>
            <person name="Wei Q."/>
        </authorList>
    </citation>
    <scope>NUCLEOTIDE SEQUENCE [LARGE SCALE GENOMIC DNA]</scope>
    <source>
        <strain evidence="2">WHYD16114868_AA</strain>
        <tissue evidence="2">Blood</tissue>
    </source>
</reference>
<evidence type="ECO:0000313" key="2">
    <source>
        <dbReference type="EMBL" id="RXM94439.1"/>
    </source>
</evidence>
<dbReference type="GO" id="GO:0045271">
    <property type="term" value="C:respiratory chain complex I"/>
    <property type="evidence" value="ECO:0007669"/>
    <property type="project" value="InterPro"/>
</dbReference>
<feature type="region of interest" description="Disordered" evidence="1">
    <location>
        <begin position="176"/>
        <end position="202"/>
    </location>
</feature>